<evidence type="ECO:0000313" key="1">
    <source>
        <dbReference type="EMBL" id="OAM91551.1"/>
    </source>
</evidence>
<accession>A0A178IPC7</accession>
<sequence length="134" mass="14468">MACSPEYGKPGNFTLWYLQASPTLGKIRYPPFPGGTCCWPSGAGGNFKTLKGLPEGESGFEIVRLDCQPGAKPGTLLRAAQLRRLGEAAVTFGEKRAPTVGKYEGRAGIRVDIPLAPGRHALYLPDRAFEFEVK</sequence>
<dbReference type="STRING" id="1184151.AW736_02620"/>
<dbReference type="AlphaFoldDB" id="A0A178IPC7"/>
<dbReference type="Proteomes" id="UP000078486">
    <property type="component" value="Unassembled WGS sequence"/>
</dbReference>
<organism evidence="1 2">
    <name type="scientific">Termitidicoccus mucosus</name>
    <dbReference type="NCBI Taxonomy" id="1184151"/>
    <lineage>
        <taxon>Bacteria</taxon>
        <taxon>Pseudomonadati</taxon>
        <taxon>Verrucomicrobiota</taxon>
        <taxon>Opitutia</taxon>
        <taxon>Opitutales</taxon>
        <taxon>Opitutaceae</taxon>
        <taxon>Termitidicoccus</taxon>
    </lineage>
</organism>
<dbReference type="EMBL" id="LRRQ01000023">
    <property type="protein sequence ID" value="OAM91551.1"/>
    <property type="molecule type" value="Genomic_DNA"/>
</dbReference>
<evidence type="ECO:0000313" key="2">
    <source>
        <dbReference type="Proteomes" id="UP000078486"/>
    </source>
</evidence>
<proteinExistence type="predicted"/>
<name>A0A178IPC7_9BACT</name>
<dbReference type="RefSeq" id="WP_068768727.1">
    <property type="nucleotide sequence ID" value="NZ_CP109796.1"/>
</dbReference>
<reference evidence="1 2" key="1">
    <citation type="submission" date="2016-01" db="EMBL/GenBank/DDBJ databases">
        <title>High potential of lignocellulose degradation of a new Verrucomicrobia species.</title>
        <authorList>
            <person name="Wang Y."/>
            <person name="Shi Y."/>
            <person name="Qiu Z."/>
            <person name="Liu S."/>
            <person name="Yang H."/>
        </authorList>
    </citation>
    <scope>NUCLEOTIDE SEQUENCE [LARGE SCALE GENOMIC DNA]</scope>
    <source>
        <strain evidence="1 2">TSB47</strain>
    </source>
</reference>
<keyword evidence="2" id="KW-1185">Reference proteome</keyword>
<comment type="caution">
    <text evidence="1">The sequence shown here is derived from an EMBL/GenBank/DDBJ whole genome shotgun (WGS) entry which is preliminary data.</text>
</comment>
<gene>
    <name evidence="1" type="ORF">AW736_02620</name>
</gene>
<protein>
    <submittedName>
        <fullName evidence="1">Uncharacterized protein</fullName>
    </submittedName>
</protein>